<protein>
    <submittedName>
        <fullName evidence="3">Uncharacterized protein</fullName>
    </submittedName>
</protein>
<feature type="repeat" description="TPR" evidence="1">
    <location>
        <begin position="78"/>
        <end position="111"/>
    </location>
</feature>
<dbReference type="PANTHER" id="PTHR23184">
    <property type="entry name" value="TETRATRICOPEPTIDE REPEAT PROTEIN 14"/>
    <property type="match status" value="1"/>
</dbReference>
<feature type="region of interest" description="Disordered" evidence="2">
    <location>
        <begin position="149"/>
        <end position="176"/>
    </location>
</feature>
<accession>A0A150H3D4</accession>
<dbReference type="InterPro" id="IPR011990">
    <property type="entry name" value="TPR-like_helical_dom_sf"/>
</dbReference>
<reference evidence="4" key="1">
    <citation type="journal article" date="2016" name="Nat. Commun.">
        <title>The Gonium pectorale genome demonstrates co-option of cell cycle regulation during the evolution of multicellularity.</title>
        <authorList>
            <person name="Hanschen E.R."/>
            <person name="Marriage T.N."/>
            <person name="Ferris P.J."/>
            <person name="Hamaji T."/>
            <person name="Toyoda A."/>
            <person name="Fujiyama A."/>
            <person name="Neme R."/>
            <person name="Noguchi H."/>
            <person name="Minakuchi Y."/>
            <person name="Suzuki M."/>
            <person name="Kawai-Toyooka H."/>
            <person name="Smith D.R."/>
            <person name="Sparks H."/>
            <person name="Anderson J."/>
            <person name="Bakaric R."/>
            <person name="Luria V."/>
            <person name="Karger A."/>
            <person name="Kirschner M.W."/>
            <person name="Durand P.M."/>
            <person name="Michod R.E."/>
            <person name="Nozaki H."/>
            <person name="Olson B.J."/>
        </authorList>
    </citation>
    <scope>NUCLEOTIDE SEQUENCE [LARGE SCALE GENOMIC DNA]</scope>
    <source>
        <strain evidence="4">NIES-2863</strain>
    </source>
</reference>
<sequence length="176" mass="19282">MAEALGVMEMYEGLGGSTLAAPPSRAGLEALRALLKDHVNARWALEAVKQGVAAAKQGNYADAHKCYERALELDPRSAEAHVARGAAHANQRAFPAAEADLRAALRLDPGHRNAAAYLEAVLRPGTTGQAPQQRPDGEDIKRALEVVLKARKHKRKSKHKSKHKKKHKKSKRRRKD</sequence>
<dbReference type="Pfam" id="PF13432">
    <property type="entry name" value="TPR_16"/>
    <property type="match status" value="1"/>
</dbReference>
<dbReference type="STRING" id="33097.A0A150H3D4"/>
<dbReference type="Gene3D" id="1.25.40.10">
    <property type="entry name" value="Tetratricopeptide repeat domain"/>
    <property type="match status" value="1"/>
</dbReference>
<dbReference type="PANTHER" id="PTHR23184:SF9">
    <property type="entry name" value="TETRATRICOPEPTIDE REPEAT PROTEIN 14"/>
    <property type="match status" value="1"/>
</dbReference>
<feature type="region of interest" description="Disordered" evidence="2">
    <location>
        <begin position="123"/>
        <end position="142"/>
    </location>
</feature>
<keyword evidence="4" id="KW-1185">Reference proteome</keyword>
<comment type="caution">
    <text evidence="3">The sequence shown here is derived from an EMBL/GenBank/DDBJ whole genome shotgun (WGS) entry which is preliminary data.</text>
</comment>
<evidence type="ECO:0000256" key="2">
    <source>
        <dbReference type="SAM" id="MobiDB-lite"/>
    </source>
</evidence>
<keyword evidence="1" id="KW-0802">TPR repeat</keyword>
<name>A0A150H3D4_GONPE</name>
<organism evidence="3 4">
    <name type="scientific">Gonium pectorale</name>
    <name type="common">Green alga</name>
    <dbReference type="NCBI Taxonomy" id="33097"/>
    <lineage>
        <taxon>Eukaryota</taxon>
        <taxon>Viridiplantae</taxon>
        <taxon>Chlorophyta</taxon>
        <taxon>core chlorophytes</taxon>
        <taxon>Chlorophyceae</taxon>
        <taxon>CS clade</taxon>
        <taxon>Chlamydomonadales</taxon>
        <taxon>Volvocaceae</taxon>
        <taxon>Gonium</taxon>
    </lineage>
</organism>
<proteinExistence type="predicted"/>
<dbReference type="InterPro" id="IPR039190">
    <property type="entry name" value="TTC14"/>
</dbReference>
<dbReference type="PROSITE" id="PS50005">
    <property type="entry name" value="TPR"/>
    <property type="match status" value="2"/>
</dbReference>
<dbReference type="OrthoDB" id="515244at2759"/>
<dbReference type="Proteomes" id="UP000075714">
    <property type="component" value="Unassembled WGS sequence"/>
</dbReference>
<dbReference type="SMART" id="SM00028">
    <property type="entry name" value="TPR"/>
    <property type="match status" value="2"/>
</dbReference>
<evidence type="ECO:0000313" key="4">
    <source>
        <dbReference type="Proteomes" id="UP000075714"/>
    </source>
</evidence>
<evidence type="ECO:0000256" key="1">
    <source>
        <dbReference type="PROSITE-ProRule" id="PRU00339"/>
    </source>
</evidence>
<dbReference type="InterPro" id="IPR019734">
    <property type="entry name" value="TPR_rpt"/>
</dbReference>
<feature type="repeat" description="TPR" evidence="1">
    <location>
        <begin position="44"/>
        <end position="77"/>
    </location>
</feature>
<dbReference type="SUPFAM" id="SSF48452">
    <property type="entry name" value="TPR-like"/>
    <property type="match status" value="1"/>
</dbReference>
<dbReference type="EMBL" id="LSYV01000002">
    <property type="protein sequence ID" value="KXZ56581.1"/>
    <property type="molecule type" value="Genomic_DNA"/>
</dbReference>
<gene>
    <name evidence="3" type="ORF">GPECTOR_1g522</name>
</gene>
<dbReference type="AlphaFoldDB" id="A0A150H3D4"/>
<evidence type="ECO:0000313" key="3">
    <source>
        <dbReference type="EMBL" id="KXZ56581.1"/>
    </source>
</evidence>